<evidence type="ECO:0000313" key="9">
    <source>
        <dbReference type="EMBL" id="PQV57119.1"/>
    </source>
</evidence>
<keyword evidence="7" id="KW-1278">Translocase</keyword>
<dbReference type="OrthoDB" id="9801639at2"/>
<dbReference type="Proteomes" id="UP000238338">
    <property type="component" value="Unassembled WGS sequence"/>
</dbReference>
<proteinExistence type="predicted"/>
<dbReference type="Pfam" id="PF18269">
    <property type="entry name" value="T3SS_ATPase_C"/>
    <property type="match status" value="1"/>
</dbReference>
<dbReference type="GO" id="GO:0016887">
    <property type="term" value="F:ATP hydrolysis activity"/>
    <property type="evidence" value="ECO:0007669"/>
    <property type="project" value="InterPro"/>
</dbReference>
<keyword evidence="3" id="KW-0963">Cytoplasm</keyword>
<dbReference type="Pfam" id="PF00006">
    <property type="entry name" value="ATP-synt_ab"/>
    <property type="match status" value="1"/>
</dbReference>
<dbReference type="PANTHER" id="PTHR15184">
    <property type="entry name" value="ATP SYNTHASE"/>
    <property type="match status" value="1"/>
</dbReference>
<evidence type="ECO:0000256" key="2">
    <source>
        <dbReference type="ARBA" id="ARBA00022448"/>
    </source>
</evidence>
<dbReference type="GO" id="GO:0005524">
    <property type="term" value="F:ATP binding"/>
    <property type="evidence" value="ECO:0007669"/>
    <property type="project" value="UniProtKB-KW"/>
</dbReference>
<evidence type="ECO:0000256" key="1">
    <source>
        <dbReference type="ARBA" id="ARBA00004496"/>
    </source>
</evidence>
<dbReference type="InterPro" id="IPR000194">
    <property type="entry name" value="ATPase_F1/V1/A1_a/bsu_nucl-bd"/>
</dbReference>
<keyword evidence="5" id="KW-0067">ATP-binding</keyword>
<dbReference type="InterPro" id="IPR003593">
    <property type="entry name" value="AAA+_ATPase"/>
</dbReference>
<evidence type="ECO:0000256" key="4">
    <source>
        <dbReference type="ARBA" id="ARBA00022741"/>
    </source>
</evidence>
<keyword evidence="6" id="KW-0653">Protein transport</keyword>
<dbReference type="Gene3D" id="3.40.50.12240">
    <property type="match status" value="1"/>
</dbReference>
<sequence>MAALDLETLRSQMDGCGAVRHIGRIGAIGHGTVEIGGGAEGWKLGDRIRLAHAPAITGEIIALQPSGAIALMDGSPDGSALGDTVERLEVTGIAPHESWIGRIVDPMGQPLDGRPLIRGAVERPVLAGPPPAIRRKRLGGRLETGTAIFNTFLPIVRGQRIGLFAGSGVGKSTLLGQLARGMSADLCVIALIGERGREVREFVESVLGPEGLARSIIVSATADRSALVRRRCAWTAMAIAEHFRDQGAQVLLFADSVTRFAEAHRDIAFAAGEPASVRGHPASAAQLIMSLAERAGPGEEGVGDITAIFSVLVAASDMDEPVADILRGVLDGHVVMEREIAERGRFPAINLLRSVSRSLPGAATEDENTLIAKGRRILSAYDSSALMIRSGLYVAGSDPLVDAAIRVWPELDGFLAEPEPEDTAESYRRLEAILARAGV</sequence>
<dbReference type="InterPro" id="IPR005714">
    <property type="entry name" value="ATPase_T3SS_FliI/YscN"/>
</dbReference>
<dbReference type="InterPro" id="IPR040627">
    <property type="entry name" value="T3SS_ATPase_C"/>
</dbReference>
<dbReference type="RefSeq" id="WP_105514559.1">
    <property type="nucleotide sequence ID" value="NZ_PVEP01000003.1"/>
</dbReference>
<evidence type="ECO:0000313" key="10">
    <source>
        <dbReference type="Proteomes" id="UP000238338"/>
    </source>
</evidence>
<dbReference type="AlphaFoldDB" id="A0A2S8S8M7"/>
<evidence type="ECO:0000256" key="3">
    <source>
        <dbReference type="ARBA" id="ARBA00022490"/>
    </source>
</evidence>
<dbReference type="EMBL" id="PVEP01000003">
    <property type="protein sequence ID" value="PQV57119.1"/>
    <property type="molecule type" value="Genomic_DNA"/>
</dbReference>
<gene>
    <name evidence="9" type="ORF">LX70_01978</name>
</gene>
<evidence type="ECO:0000256" key="7">
    <source>
        <dbReference type="ARBA" id="ARBA00022967"/>
    </source>
</evidence>
<dbReference type="GO" id="GO:0030254">
    <property type="term" value="P:protein secretion by the type III secretion system"/>
    <property type="evidence" value="ECO:0007669"/>
    <property type="project" value="InterPro"/>
</dbReference>
<dbReference type="SUPFAM" id="SSF52540">
    <property type="entry name" value="P-loop containing nucleoside triphosphate hydrolases"/>
    <property type="match status" value="1"/>
</dbReference>
<dbReference type="PANTHER" id="PTHR15184:SF9">
    <property type="entry name" value="SPI-1 TYPE 3 SECRETION SYSTEM ATPASE"/>
    <property type="match status" value="1"/>
</dbReference>
<dbReference type="SMART" id="SM00382">
    <property type="entry name" value="AAA"/>
    <property type="match status" value="1"/>
</dbReference>
<feature type="domain" description="AAA+ ATPase" evidence="8">
    <location>
        <begin position="157"/>
        <end position="341"/>
    </location>
</feature>
<keyword evidence="10" id="KW-1185">Reference proteome</keyword>
<dbReference type="GO" id="GO:0005737">
    <property type="term" value="C:cytoplasm"/>
    <property type="evidence" value="ECO:0007669"/>
    <property type="project" value="UniProtKB-SubCell"/>
</dbReference>
<dbReference type="NCBIfam" id="TIGR01026">
    <property type="entry name" value="fliI_yscN"/>
    <property type="match status" value="1"/>
</dbReference>
<protein>
    <submittedName>
        <fullName evidence="9">Flagellum-specific ATP synthase</fullName>
    </submittedName>
</protein>
<evidence type="ECO:0000256" key="5">
    <source>
        <dbReference type="ARBA" id="ARBA00022840"/>
    </source>
</evidence>
<comment type="subcellular location">
    <subcellularLocation>
        <location evidence="1">Cytoplasm</location>
    </subcellularLocation>
</comment>
<dbReference type="GO" id="GO:0030257">
    <property type="term" value="C:type III protein secretion system complex"/>
    <property type="evidence" value="ECO:0007669"/>
    <property type="project" value="InterPro"/>
</dbReference>
<dbReference type="InterPro" id="IPR027417">
    <property type="entry name" value="P-loop_NTPase"/>
</dbReference>
<name>A0A2S8S8M7_9RHOB</name>
<keyword evidence="2" id="KW-0813">Transport</keyword>
<dbReference type="GO" id="GO:0046933">
    <property type="term" value="F:proton-transporting ATP synthase activity, rotational mechanism"/>
    <property type="evidence" value="ECO:0007669"/>
    <property type="project" value="TreeGrafter"/>
</dbReference>
<dbReference type="InterPro" id="IPR050053">
    <property type="entry name" value="ATPase_alpha/beta_chains"/>
</dbReference>
<accession>A0A2S8S8M7</accession>
<comment type="caution">
    <text evidence="9">The sequence shown here is derived from an EMBL/GenBank/DDBJ whole genome shotgun (WGS) entry which is preliminary data.</text>
</comment>
<evidence type="ECO:0000256" key="6">
    <source>
        <dbReference type="ARBA" id="ARBA00022927"/>
    </source>
</evidence>
<evidence type="ECO:0000259" key="8">
    <source>
        <dbReference type="SMART" id="SM00382"/>
    </source>
</evidence>
<organism evidence="9 10">
    <name type="scientific">Albidovulum denitrificans</name>
    <dbReference type="NCBI Taxonomy" id="404881"/>
    <lineage>
        <taxon>Bacteria</taxon>
        <taxon>Pseudomonadati</taxon>
        <taxon>Pseudomonadota</taxon>
        <taxon>Alphaproteobacteria</taxon>
        <taxon>Rhodobacterales</taxon>
        <taxon>Paracoccaceae</taxon>
        <taxon>Albidovulum</taxon>
    </lineage>
</organism>
<reference evidence="9 10" key="1">
    <citation type="submission" date="2018-02" db="EMBL/GenBank/DDBJ databases">
        <title>Genomic Encyclopedia of Archaeal and Bacterial Type Strains, Phase II (KMG-II): from individual species to whole genera.</title>
        <authorList>
            <person name="Goeker M."/>
        </authorList>
    </citation>
    <scope>NUCLEOTIDE SEQUENCE [LARGE SCALE GENOMIC DNA]</scope>
    <source>
        <strain evidence="9 10">DSM 18921</strain>
    </source>
</reference>
<keyword evidence="4" id="KW-0547">Nucleotide-binding</keyword>